<evidence type="ECO:0000313" key="4">
    <source>
        <dbReference type="EMBL" id="EYC23478.1"/>
    </source>
</evidence>
<keyword evidence="2" id="KW-0472">Membrane</keyword>
<organism evidence="4 5">
    <name type="scientific">Ancylostoma ceylanicum</name>
    <dbReference type="NCBI Taxonomy" id="53326"/>
    <lineage>
        <taxon>Eukaryota</taxon>
        <taxon>Metazoa</taxon>
        <taxon>Ecdysozoa</taxon>
        <taxon>Nematoda</taxon>
        <taxon>Chromadorea</taxon>
        <taxon>Rhabditida</taxon>
        <taxon>Rhabditina</taxon>
        <taxon>Rhabditomorpha</taxon>
        <taxon>Strongyloidea</taxon>
        <taxon>Ancylostomatidae</taxon>
        <taxon>Ancylostomatinae</taxon>
        <taxon>Ancylostoma</taxon>
    </lineage>
</organism>
<proteinExistence type="predicted"/>
<evidence type="ECO:0000313" key="5">
    <source>
        <dbReference type="Proteomes" id="UP000024635"/>
    </source>
</evidence>
<dbReference type="Gene3D" id="2.10.60.10">
    <property type="entry name" value="CD59"/>
    <property type="match status" value="1"/>
</dbReference>
<feature type="compositionally biased region" description="Basic residues" evidence="1">
    <location>
        <begin position="308"/>
        <end position="323"/>
    </location>
</feature>
<comment type="caution">
    <text evidence="4">The sequence shown here is derived from an EMBL/GenBank/DDBJ whole genome shotgun (WGS) entry which is preliminary data.</text>
</comment>
<evidence type="ECO:0000256" key="1">
    <source>
        <dbReference type="SAM" id="MobiDB-lite"/>
    </source>
</evidence>
<dbReference type="EMBL" id="JARK01001351">
    <property type="protein sequence ID" value="EYC23478.1"/>
    <property type="molecule type" value="Genomic_DNA"/>
</dbReference>
<sequence>MIRALVLLSLLSPTASAVKCLDCVGKDCMGTFCEGDYCMLSQYAPRWGTIEWGKPEVVKGCMTGSLLRDDIRDHCETADDQGKEVFTCFCNGRDNCNGGRTLQRLEVEPVELLTCVCSGKHCKEDTCIGEMCSYVINHRTKEIEQGCVNASVPLVERRSMGACMIPPITGAMHHTVAKDASDLLKTESCVCAKDYCNAEKPEITVPEKQKCQTFVNTKIMGTQMSSKNVTCTGEFCFKARIKSKLGHMTEYNTIGCASFTGDDPLAEELNPTGCAKFSSEQLEVTACFETKDRAAIGRARANQEVREPKRKPSKTKSKSKKPPPKMEVEYDDEEEEEEDNAEEEEEKQERKPSKAKPKPKEEEEEEEKPKEKEPQPKQKQEEKEEKSSELDKDDNDDDDGDEEPESEETTVKNFIFERPTQPPIPDDSNTTMIAVFILIMLCIVVSGAVWKFELHKKLFRSSYDTVAGG</sequence>
<keyword evidence="2" id="KW-0812">Transmembrane</keyword>
<accession>A0A016V9T3</accession>
<evidence type="ECO:0000256" key="3">
    <source>
        <dbReference type="SAM" id="SignalP"/>
    </source>
</evidence>
<keyword evidence="3" id="KW-0732">Signal</keyword>
<gene>
    <name evidence="4" type="primary">Acey_s0015.g2669</name>
    <name evidence="4" type="synonym">Acey-W05H12.1</name>
    <name evidence="4" type="ORF">Y032_0015g2669</name>
</gene>
<keyword evidence="5" id="KW-1185">Reference proteome</keyword>
<name>A0A016V9T3_9BILA</name>
<feature type="signal peptide" evidence="3">
    <location>
        <begin position="1"/>
        <end position="17"/>
    </location>
</feature>
<dbReference type="PANTHER" id="PTHR37433:SF5">
    <property type="entry name" value="DUF753 DOMAIN-CONTAINING PROTEIN-RELATED"/>
    <property type="match status" value="1"/>
</dbReference>
<feature type="compositionally biased region" description="Acidic residues" evidence="1">
    <location>
        <begin position="391"/>
        <end position="408"/>
    </location>
</feature>
<dbReference type="Proteomes" id="UP000024635">
    <property type="component" value="Unassembled WGS sequence"/>
</dbReference>
<dbReference type="OrthoDB" id="5828794at2759"/>
<protein>
    <recommendedName>
        <fullName evidence="6">Activin types I and II receptor domain-containing protein</fullName>
    </recommendedName>
</protein>
<feature type="region of interest" description="Disordered" evidence="1">
    <location>
        <begin position="298"/>
        <end position="425"/>
    </location>
</feature>
<feature type="chain" id="PRO_5001490465" description="Activin types I and II receptor domain-containing protein" evidence="3">
    <location>
        <begin position="18"/>
        <end position="469"/>
    </location>
</feature>
<feature type="compositionally biased region" description="Basic and acidic residues" evidence="1">
    <location>
        <begin position="298"/>
        <end position="307"/>
    </location>
</feature>
<dbReference type="PANTHER" id="PTHR37433">
    <property type="entry name" value="PROTEIN CBG25136-RELATED"/>
    <property type="match status" value="1"/>
</dbReference>
<feature type="transmembrane region" description="Helical" evidence="2">
    <location>
        <begin position="431"/>
        <end position="450"/>
    </location>
</feature>
<keyword evidence="2" id="KW-1133">Transmembrane helix</keyword>
<evidence type="ECO:0008006" key="6">
    <source>
        <dbReference type="Google" id="ProtNLM"/>
    </source>
</evidence>
<feature type="compositionally biased region" description="Acidic residues" evidence="1">
    <location>
        <begin position="329"/>
        <end position="346"/>
    </location>
</feature>
<dbReference type="InterPro" id="IPR045860">
    <property type="entry name" value="Snake_toxin-like_sf"/>
</dbReference>
<reference evidence="5" key="1">
    <citation type="journal article" date="2015" name="Nat. Genet.">
        <title>The genome and transcriptome of the zoonotic hookworm Ancylostoma ceylanicum identify infection-specific gene families.</title>
        <authorList>
            <person name="Schwarz E.M."/>
            <person name="Hu Y."/>
            <person name="Antoshechkin I."/>
            <person name="Miller M.M."/>
            <person name="Sternberg P.W."/>
            <person name="Aroian R.V."/>
        </authorList>
    </citation>
    <scope>NUCLEOTIDE SEQUENCE</scope>
    <source>
        <strain evidence="5">HY135</strain>
    </source>
</reference>
<dbReference type="AlphaFoldDB" id="A0A016V9T3"/>
<feature type="compositionally biased region" description="Basic and acidic residues" evidence="1">
    <location>
        <begin position="367"/>
        <end position="390"/>
    </location>
</feature>
<evidence type="ECO:0000256" key="2">
    <source>
        <dbReference type="SAM" id="Phobius"/>
    </source>
</evidence>